<keyword evidence="3" id="KW-1185">Reference proteome</keyword>
<evidence type="ECO:0000313" key="3">
    <source>
        <dbReference type="Proteomes" id="UP000176998"/>
    </source>
</evidence>
<dbReference type="RefSeq" id="XP_022481716.1">
    <property type="nucleotide sequence ID" value="XM_022611711.1"/>
</dbReference>
<feature type="region of interest" description="Disordered" evidence="1">
    <location>
        <begin position="1"/>
        <end position="164"/>
    </location>
</feature>
<dbReference type="AlphaFoldDB" id="A0A1G4BT28"/>
<dbReference type="GeneID" id="34553221"/>
<dbReference type="EMBL" id="MJBS01000001">
    <property type="protein sequence ID" value="OHF04582.1"/>
    <property type="molecule type" value="Genomic_DNA"/>
</dbReference>
<gene>
    <name evidence="2" type="ORF">CORC01_00053</name>
</gene>
<feature type="compositionally biased region" description="Basic and acidic residues" evidence="1">
    <location>
        <begin position="62"/>
        <end position="71"/>
    </location>
</feature>
<organism evidence="2 3">
    <name type="scientific">Colletotrichum orchidophilum</name>
    <dbReference type="NCBI Taxonomy" id="1209926"/>
    <lineage>
        <taxon>Eukaryota</taxon>
        <taxon>Fungi</taxon>
        <taxon>Dikarya</taxon>
        <taxon>Ascomycota</taxon>
        <taxon>Pezizomycotina</taxon>
        <taxon>Sordariomycetes</taxon>
        <taxon>Hypocreomycetidae</taxon>
        <taxon>Glomerellales</taxon>
        <taxon>Glomerellaceae</taxon>
        <taxon>Colletotrichum</taxon>
    </lineage>
</organism>
<evidence type="ECO:0000313" key="2">
    <source>
        <dbReference type="EMBL" id="OHF04582.1"/>
    </source>
</evidence>
<comment type="caution">
    <text evidence="2">The sequence shown here is derived from an EMBL/GenBank/DDBJ whole genome shotgun (WGS) entry which is preliminary data.</text>
</comment>
<feature type="compositionally biased region" description="Polar residues" evidence="1">
    <location>
        <begin position="88"/>
        <end position="107"/>
    </location>
</feature>
<protein>
    <submittedName>
        <fullName evidence="2">Uncharacterized protein</fullName>
    </submittedName>
</protein>
<dbReference type="Proteomes" id="UP000176998">
    <property type="component" value="Unassembled WGS sequence"/>
</dbReference>
<name>A0A1G4BT28_9PEZI</name>
<proteinExistence type="predicted"/>
<feature type="compositionally biased region" description="Acidic residues" evidence="1">
    <location>
        <begin position="128"/>
        <end position="138"/>
    </location>
</feature>
<reference evidence="2 3" key="1">
    <citation type="submission" date="2016-09" db="EMBL/GenBank/DDBJ databases">
        <authorList>
            <person name="Capua I."/>
            <person name="De Benedictis P."/>
            <person name="Joannis T."/>
            <person name="Lombin L.H."/>
            <person name="Cattoli G."/>
        </authorList>
    </citation>
    <scope>NUCLEOTIDE SEQUENCE [LARGE SCALE GENOMIC DNA]</scope>
    <source>
        <strain evidence="2 3">IMI 309357</strain>
    </source>
</reference>
<sequence>MNTEILDPATPQRLSSFPLEETVDSAARTPTRLGLLQTPPRRFSQQLKRPIDAVEGVDDGAEFGRRGRESPRLLATPPRRPPRRKRFSTGTTQPISFDAESATSSPDSVVPTHVKPKTSVFNTRLEEKLDEEDIDRDYDEPKDKDRLNSSASGIEESTEREIKS</sequence>
<dbReference type="OrthoDB" id="4848748at2759"/>
<accession>A0A1G4BT28</accession>
<evidence type="ECO:0000256" key="1">
    <source>
        <dbReference type="SAM" id="MobiDB-lite"/>
    </source>
</evidence>